<dbReference type="AlphaFoldDB" id="A0AAV6GGB1"/>
<dbReference type="Proteomes" id="UP000823561">
    <property type="component" value="Chromosome 10"/>
</dbReference>
<evidence type="ECO:0000313" key="2">
    <source>
        <dbReference type="Proteomes" id="UP000823561"/>
    </source>
</evidence>
<name>A0AAV6GGB1_9TELE</name>
<keyword evidence="2" id="KW-1185">Reference proteome</keyword>
<dbReference type="EMBL" id="JADWDJ010000010">
    <property type="protein sequence ID" value="KAG5274189.1"/>
    <property type="molecule type" value="Genomic_DNA"/>
</dbReference>
<protein>
    <submittedName>
        <fullName evidence="1">Uncharacterized protein</fullName>
    </submittedName>
</protein>
<reference evidence="1" key="1">
    <citation type="submission" date="2020-10" db="EMBL/GenBank/DDBJ databases">
        <title>Chromosome-scale genome assembly of the Allis shad, Alosa alosa.</title>
        <authorList>
            <person name="Margot Z."/>
            <person name="Christophe K."/>
            <person name="Cabau C."/>
            <person name="Louis A."/>
            <person name="Berthelot C."/>
            <person name="Parey E."/>
            <person name="Roest Crollius H."/>
            <person name="Montfort J."/>
            <person name="Robinson-Rechavi M."/>
            <person name="Bucao C."/>
            <person name="Bouchez O."/>
            <person name="Gislard M."/>
            <person name="Lluch J."/>
            <person name="Milhes M."/>
            <person name="Lampietro C."/>
            <person name="Lopez Roques C."/>
            <person name="Donnadieu C."/>
            <person name="Braasch I."/>
            <person name="Desvignes T."/>
            <person name="Postlethwait J."/>
            <person name="Bobe J."/>
            <person name="Guiguen Y."/>
        </authorList>
    </citation>
    <scope>NUCLEOTIDE SEQUENCE</scope>
    <source>
        <strain evidence="1">M-15738</strain>
        <tissue evidence="1">Blood</tissue>
    </source>
</reference>
<comment type="caution">
    <text evidence="1">The sequence shown here is derived from an EMBL/GenBank/DDBJ whole genome shotgun (WGS) entry which is preliminary data.</text>
</comment>
<organism evidence="1 2">
    <name type="scientific">Alosa alosa</name>
    <name type="common">allis shad</name>
    <dbReference type="NCBI Taxonomy" id="278164"/>
    <lineage>
        <taxon>Eukaryota</taxon>
        <taxon>Metazoa</taxon>
        <taxon>Chordata</taxon>
        <taxon>Craniata</taxon>
        <taxon>Vertebrata</taxon>
        <taxon>Euteleostomi</taxon>
        <taxon>Actinopterygii</taxon>
        <taxon>Neopterygii</taxon>
        <taxon>Teleostei</taxon>
        <taxon>Clupei</taxon>
        <taxon>Clupeiformes</taxon>
        <taxon>Clupeoidei</taxon>
        <taxon>Clupeidae</taxon>
        <taxon>Alosa</taxon>
    </lineage>
</organism>
<sequence length="143" mass="16508">MPGMDKVDSPAEFLVDLRHEPSLTLTNQQAGRIVNLWLNLLPYDQQRVAFAARYQERLNQRRFHSPKKKKDFTPGVPLCSGLPTPAFPYASCFYPPSEPSHRHCFPFHLLPLCIPDLLLSHNSPHLVHRNPPPRPSLINEQWR</sequence>
<accession>A0AAV6GGB1</accession>
<gene>
    <name evidence="1" type="ORF">AALO_G00133250</name>
</gene>
<evidence type="ECO:0000313" key="1">
    <source>
        <dbReference type="EMBL" id="KAG5274189.1"/>
    </source>
</evidence>
<proteinExistence type="predicted"/>